<dbReference type="GO" id="GO:0016491">
    <property type="term" value="F:oxidoreductase activity"/>
    <property type="evidence" value="ECO:0007669"/>
    <property type="project" value="UniProtKB-KW"/>
</dbReference>
<accession>A0AAV6V5Z6</accession>
<dbReference type="InterPro" id="IPR020904">
    <property type="entry name" value="Sc_DH/Rdtase_CS"/>
</dbReference>
<gene>
    <name evidence="3" type="ORF">JTE90_019616</name>
</gene>
<proteinExistence type="inferred from homology"/>
<dbReference type="InterPro" id="IPR036291">
    <property type="entry name" value="NAD(P)-bd_dom_sf"/>
</dbReference>
<dbReference type="GO" id="GO:0008202">
    <property type="term" value="P:steroid metabolic process"/>
    <property type="evidence" value="ECO:0007669"/>
    <property type="project" value="TreeGrafter"/>
</dbReference>
<evidence type="ECO:0000313" key="3">
    <source>
        <dbReference type="EMBL" id="KAG8191552.1"/>
    </source>
</evidence>
<dbReference type="PROSITE" id="PS00061">
    <property type="entry name" value="ADH_SHORT"/>
    <property type="match status" value="1"/>
</dbReference>
<comment type="caution">
    <text evidence="3">The sequence shown here is derived from an EMBL/GenBank/DDBJ whole genome shotgun (WGS) entry which is preliminary data.</text>
</comment>
<evidence type="ECO:0000256" key="2">
    <source>
        <dbReference type="RuleBase" id="RU000363"/>
    </source>
</evidence>
<dbReference type="Gene3D" id="3.40.50.720">
    <property type="entry name" value="NAD(P)-binding Rossmann-like Domain"/>
    <property type="match status" value="1"/>
</dbReference>
<comment type="similarity">
    <text evidence="2">Belongs to the short-chain dehydrogenases/reductases (SDR) family.</text>
</comment>
<dbReference type="SUPFAM" id="SSF51735">
    <property type="entry name" value="NAD(P)-binding Rossmann-fold domains"/>
    <property type="match status" value="1"/>
</dbReference>
<dbReference type="Proteomes" id="UP000827092">
    <property type="component" value="Unassembled WGS sequence"/>
</dbReference>
<dbReference type="PANTHER" id="PTHR43313:SF36">
    <property type="entry name" value="D-BETA-HYDROXYBUTYRATE DEHYDROGENASE, MITOCHONDRIAL"/>
    <property type="match status" value="1"/>
</dbReference>
<evidence type="ECO:0000256" key="1">
    <source>
        <dbReference type="ARBA" id="ARBA00023002"/>
    </source>
</evidence>
<dbReference type="EMBL" id="JAFNEN010000158">
    <property type="protein sequence ID" value="KAG8191552.1"/>
    <property type="molecule type" value="Genomic_DNA"/>
</dbReference>
<dbReference type="PANTHER" id="PTHR43313">
    <property type="entry name" value="SHORT-CHAIN DEHYDROGENASE/REDUCTASE FAMILY 9C"/>
    <property type="match status" value="1"/>
</dbReference>
<keyword evidence="1" id="KW-0560">Oxidoreductase</keyword>
<evidence type="ECO:0000313" key="4">
    <source>
        <dbReference type="Proteomes" id="UP000827092"/>
    </source>
</evidence>
<dbReference type="InterPro" id="IPR002347">
    <property type="entry name" value="SDR_fam"/>
</dbReference>
<dbReference type="PRINTS" id="PR00080">
    <property type="entry name" value="SDRFAMILY"/>
</dbReference>
<evidence type="ECO:0008006" key="5">
    <source>
        <dbReference type="Google" id="ProtNLM"/>
    </source>
</evidence>
<dbReference type="Pfam" id="PF00106">
    <property type="entry name" value="adh_short"/>
    <property type="match status" value="1"/>
</dbReference>
<sequence>MSTKYMLVALGHLIAVSVVLKVLQLILPCCITCYYTCAATSLMAVIVAKMTFGLTKKKLLAERIQPDNRAVLITGCDSGFGHNLAKQLDSKGFHVFASCLFSDGPGADDLRKSCSKRLQILGLDVSKDESVKDALEFVKENLGTSELWAIVNNAGIVKGYSVELSNMQSFKDTFEINTFGVVRVTKAFLPLLRQSRGRVVNLCSLAGRIPLSHCTAYTMSKFAAVAFTECLRQEMSVWGVKVVSVEPECFETGLTKPENICNTIEATFADIEEDIRSDYGDQYLKGLKENFVNTVRICSSKMYKVLNALEDAISLEEPDYVYRPCRNIVFSAFFKLIELIPRPLNDFLRCNVYATITGFPTPKEASNS</sequence>
<dbReference type="AlphaFoldDB" id="A0AAV6V5Z6"/>
<protein>
    <recommendedName>
        <fullName evidence="5">Estradiol 17-beta-dehydrogenase 2</fullName>
    </recommendedName>
</protein>
<organism evidence="3 4">
    <name type="scientific">Oedothorax gibbosus</name>
    <dbReference type="NCBI Taxonomy" id="931172"/>
    <lineage>
        <taxon>Eukaryota</taxon>
        <taxon>Metazoa</taxon>
        <taxon>Ecdysozoa</taxon>
        <taxon>Arthropoda</taxon>
        <taxon>Chelicerata</taxon>
        <taxon>Arachnida</taxon>
        <taxon>Araneae</taxon>
        <taxon>Araneomorphae</taxon>
        <taxon>Entelegynae</taxon>
        <taxon>Araneoidea</taxon>
        <taxon>Linyphiidae</taxon>
        <taxon>Erigoninae</taxon>
        <taxon>Oedothorax</taxon>
    </lineage>
</organism>
<reference evidence="3 4" key="1">
    <citation type="journal article" date="2022" name="Nat. Ecol. Evol.">
        <title>A masculinizing supergene underlies an exaggerated male reproductive morph in a spider.</title>
        <authorList>
            <person name="Hendrickx F."/>
            <person name="De Corte Z."/>
            <person name="Sonet G."/>
            <person name="Van Belleghem S.M."/>
            <person name="Kostlbacher S."/>
            <person name="Vangestel C."/>
        </authorList>
    </citation>
    <scope>NUCLEOTIDE SEQUENCE [LARGE SCALE GENOMIC DNA]</scope>
    <source>
        <strain evidence="3">W744_W776</strain>
    </source>
</reference>
<name>A0AAV6V5Z6_9ARAC</name>
<dbReference type="PRINTS" id="PR00081">
    <property type="entry name" value="GDHRDH"/>
</dbReference>
<keyword evidence="4" id="KW-1185">Reference proteome</keyword>